<accession>A0A5B7K4J6</accession>
<dbReference type="AlphaFoldDB" id="A0A5B7K4J6"/>
<protein>
    <submittedName>
        <fullName evidence="1">Uncharacterized protein</fullName>
    </submittedName>
</protein>
<proteinExistence type="predicted"/>
<name>A0A5B7K4J6_PORTR</name>
<sequence>MGKKESQVFCQAPPPAARQYLCLDAGITLFLAVTVTHTDIIVFRMLLPHNDDAHNLQLIKIRQS</sequence>
<keyword evidence="2" id="KW-1185">Reference proteome</keyword>
<dbReference type="Proteomes" id="UP000324222">
    <property type="component" value="Unassembled WGS sequence"/>
</dbReference>
<dbReference type="EMBL" id="VSRR010129185">
    <property type="protein sequence ID" value="MPD01930.1"/>
    <property type="molecule type" value="Genomic_DNA"/>
</dbReference>
<comment type="caution">
    <text evidence="1">The sequence shown here is derived from an EMBL/GenBank/DDBJ whole genome shotgun (WGS) entry which is preliminary data.</text>
</comment>
<gene>
    <name evidence="1" type="ORF">E2C01_097479</name>
</gene>
<evidence type="ECO:0000313" key="2">
    <source>
        <dbReference type="Proteomes" id="UP000324222"/>
    </source>
</evidence>
<evidence type="ECO:0000313" key="1">
    <source>
        <dbReference type="EMBL" id="MPD01930.1"/>
    </source>
</evidence>
<reference evidence="1 2" key="1">
    <citation type="submission" date="2019-05" db="EMBL/GenBank/DDBJ databases">
        <title>Another draft genome of Portunus trituberculatus and its Hox gene families provides insights of decapod evolution.</title>
        <authorList>
            <person name="Jeong J.-H."/>
            <person name="Song I."/>
            <person name="Kim S."/>
            <person name="Choi T."/>
            <person name="Kim D."/>
            <person name="Ryu S."/>
            <person name="Kim W."/>
        </authorList>
    </citation>
    <scope>NUCLEOTIDE SEQUENCE [LARGE SCALE GENOMIC DNA]</scope>
    <source>
        <tissue evidence="1">Muscle</tissue>
    </source>
</reference>
<organism evidence="1 2">
    <name type="scientific">Portunus trituberculatus</name>
    <name type="common">Swimming crab</name>
    <name type="synonym">Neptunus trituberculatus</name>
    <dbReference type="NCBI Taxonomy" id="210409"/>
    <lineage>
        <taxon>Eukaryota</taxon>
        <taxon>Metazoa</taxon>
        <taxon>Ecdysozoa</taxon>
        <taxon>Arthropoda</taxon>
        <taxon>Crustacea</taxon>
        <taxon>Multicrustacea</taxon>
        <taxon>Malacostraca</taxon>
        <taxon>Eumalacostraca</taxon>
        <taxon>Eucarida</taxon>
        <taxon>Decapoda</taxon>
        <taxon>Pleocyemata</taxon>
        <taxon>Brachyura</taxon>
        <taxon>Eubrachyura</taxon>
        <taxon>Portunoidea</taxon>
        <taxon>Portunidae</taxon>
        <taxon>Portuninae</taxon>
        <taxon>Portunus</taxon>
    </lineage>
</organism>